<gene>
    <name evidence="1" type="ORF">LTS18_014107</name>
</gene>
<comment type="caution">
    <text evidence="1">The sequence shown here is derived from an EMBL/GenBank/DDBJ whole genome shotgun (WGS) entry which is preliminary data.</text>
</comment>
<reference evidence="1" key="1">
    <citation type="submission" date="2024-09" db="EMBL/GenBank/DDBJ databases">
        <title>Black Yeasts Isolated from many extreme environments.</title>
        <authorList>
            <person name="Coleine C."/>
            <person name="Stajich J.E."/>
            <person name="Selbmann L."/>
        </authorList>
    </citation>
    <scope>NUCLEOTIDE SEQUENCE</scope>
    <source>
        <strain evidence="1">CCFEE 5737</strain>
    </source>
</reference>
<keyword evidence="2" id="KW-1185">Reference proteome</keyword>
<dbReference type="Proteomes" id="UP001186974">
    <property type="component" value="Unassembled WGS sequence"/>
</dbReference>
<evidence type="ECO:0000313" key="2">
    <source>
        <dbReference type="Proteomes" id="UP001186974"/>
    </source>
</evidence>
<accession>A0ACC3CVV9</accession>
<feature type="non-terminal residue" evidence="1">
    <location>
        <position position="309"/>
    </location>
</feature>
<name>A0ACC3CVV9_9PEZI</name>
<protein>
    <submittedName>
        <fullName evidence="1">Uncharacterized protein</fullName>
    </submittedName>
</protein>
<organism evidence="1 2">
    <name type="scientific">Coniosporium uncinatum</name>
    <dbReference type="NCBI Taxonomy" id="93489"/>
    <lineage>
        <taxon>Eukaryota</taxon>
        <taxon>Fungi</taxon>
        <taxon>Dikarya</taxon>
        <taxon>Ascomycota</taxon>
        <taxon>Pezizomycotina</taxon>
        <taxon>Dothideomycetes</taxon>
        <taxon>Dothideomycetes incertae sedis</taxon>
        <taxon>Coniosporium</taxon>
    </lineage>
</organism>
<sequence length="309" mass="34970">MNDSEPDVIGVRKRRRNNARNEDTQDDRNEEAERIVQDADEEDDDAVPVAPRRSPRAHTSTAAGSVPINAGRRPSNIRPREPAQATAEGHNQTEKKSEQDIRESKERASRSAAPQRVSPKRKSAATAKQATSQERVKTGSVTLRKRNHLGNLNIVAASSGTTKRAIADATGNDNDGIQHLKSTRLPLSVQAAVADQNVSKLNLILQRKSPAWCERRLRTLTELRFFQAGTRVLDYDDLGTFIQQKEQRKWCNARCKKGWYEVDSGVGWRCGNMKCLRKWFHPSCEKEKVDLEGQPHIDRKGMRENWWLC</sequence>
<dbReference type="EMBL" id="JAWDJW010010797">
    <property type="protein sequence ID" value="KAK3045291.1"/>
    <property type="molecule type" value="Genomic_DNA"/>
</dbReference>
<proteinExistence type="predicted"/>
<evidence type="ECO:0000313" key="1">
    <source>
        <dbReference type="EMBL" id="KAK3045291.1"/>
    </source>
</evidence>